<evidence type="ECO:0000256" key="3">
    <source>
        <dbReference type="ARBA" id="ARBA00022676"/>
    </source>
</evidence>
<dbReference type="PANTHER" id="PTHR12526">
    <property type="entry name" value="GLYCOSYLTRANSFERASE"/>
    <property type="match status" value="1"/>
</dbReference>
<dbReference type="Proteomes" id="UP001501490">
    <property type="component" value="Unassembled WGS sequence"/>
</dbReference>
<evidence type="ECO:0000256" key="5">
    <source>
        <dbReference type="ARBA" id="ARBA00022723"/>
    </source>
</evidence>
<dbReference type="RefSeq" id="WP_344803851.1">
    <property type="nucleotide sequence ID" value="NZ_BAABAB010000014.1"/>
</dbReference>
<keyword evidence="12" id="KW-1185">Reference proteome</keyword>
<keyword evidence="4" id="KW-0808">Transferase</keyword>
<dbReference type="SUPFAM" id="SSF53756">
    <property type="entry name" value="UDP-Glycosyltransferase/glycogen phosphorylase"/>
    <property type="match status" value="1"/>
</dbReference>
<accession>A0ABP6ZQQ9</accession>
<dbReference type="NCBIfam" id="TIGR03449">
    <property type="entry name" value="mycothiol_MshA"/>
    <property type="match status" value="1"/>
</dbReference>
<sequence>MTLGYPRRVAMISLHTSPLATPGVGDAGGLNVYVGELARRLGERGLKVDVFTRADSDGPDVVELNEHTRVVHLPVGPRGPVPKEALPRLVPDFAAALEPVIERYDLVHSHYWLSGVAGLELKQRHGLPLVHTMHTMARVKNAALGGAQQAEPDVRDRGEAAIVAAADGLTANTGDEAAELITHYGARPDQITVVPPGVDLHTFHPCDQPKSRAQLGVPLRAQVILFVGRVQPLKAPDVLIKAVAELVRADPDRRERLRLIIIGSPSGPDADWSRTLPPLAEELGVGDLVDFRPHSARAELFRWYCASDLVGVPSYNESFGLVALEAQACARPVVATDVGGLRHAVDDGQTGYLVAGHGAHDWAKAMAAVLDDPDEALRLGINAAIHASAFSWDNTAAATLGAYHRAVC</sequence>
<dbReference type="EMBL" id="BAABAB010000014">
    <property type="protein sequence ID" value="GAA3617378.1"/>
    <property type="molecule type" value="Genomic_DNA"/>
</dbReference>
<keyword evidence="6" id="KW-0460">Magnesium</keyword>
<dbReference type="InterPro" id="IPR028098">
    <property type="entry name" value="Glyco_trans_4-like_N"/>
</dbReference>
<comment type="similarity">
    <text evidence="1">Belongs to the glycosyltransferase group 1 family. MshA subfamily.</text>
</comment>
<dbReference type="EC" id="2.4.1.250" evidence="2 8"/>
<evidence type="ECO:0000256" key="7">
    <source>
        <dbReference type="ARBA" id="ARBA00048131"/>
    </source>
</evidence>
<dbReference type="Pfam" id="PF00534">
    <property type="entry name" value="Glycos_transf_1"/>
    <property type="match status" value="1"/>
</dbReference>
<evidence type="ECO:0000313" key="11">
    <source>
        <dbReference type="EMBL" id="GAA3617378.1"/>
    </source>
</evidence>
<name>A0ABP6ZQQ9_9ACTN</name>
<evidence type="ECO:0000259" key="10">
    <source>
        <dbReference type="Pfam" id="PF13439"/>
    </source>
</evidence>
<evidence type="ECO:0000313" key="12">
    <source>
        <dbReference type="Proteomes" id="UP001501490"/>
    </source>
</evidence>
<evidence type="ECO:0000259" key="9">
    <source>
        <dbReference type="Pfam" id="PF00534"/>
    </source>
</evidence>
<keyword evidence="5" id="KW-0479">Metal-binding</keyword>
<evidence type="ECO:0000256" key="4">
    <source>
        <dbReference type="ARBA" id="ARBA00022679"/>
    </source>
</evidence>
<evidence type="ECO:0000256" key="6">
    <source>
        <dbReference type="ARBA" id="ARBA00022842"/>
    </source>
</evidence>
<feature type="domain" description="Glycosyltransferase subfamily 4-like N-terminal" evidence="10">
    <location>
        <begin position="28"/>
        <end position="200"/>
    </location>
</feature>
<protein>
    <recommendedName>
        <fullName evidence="2 8">D-inositol-3-phosphate glycosyltransferase</fullName>
        <ecNumber evidence="2 8">2.4.1.250</ecNumber>
    </recommendedName>
</protein>
<dbReference type="Pfam" id="PF13439">
    <property type="entry name" value="Glyco_transf_4"/>
    <property type="match status" value="1"/>
</dbReference>
<proteinExistence type="inferred from homology"/>
<comment type="caution">
    <text evidence="11">The sequence shown here is derived from an EMBL/GenBank/DDBJ whole genome shotgun (WGS) entry which is preliminary data.</text>
</comment>
<evidence type="ECO:0000256" key="1">
    <source>
        <dbReference type="ARBA" id="ARBA00008449"/>
    </source>
</evidence>
<feature type="domain" description="Glycosyl transferase family 1" evidence="9">
    <location>
        <begin position="207"/>
        <end position="383"/>
    </location>
</feature>
<evidence type="ECO:0000256" key="2">
    <source>
        <dbReference type="ARBA" id="ARBA00011884"/>
    </source>
</evidence>
<dbReference type="PANTHER" id="PTHR12526:SF510">
    <property type="entry name" value="D-INOSITOL 3-PHOSPHATE GLYCOSYLTRANSFERASE"/>
    <property type="match status" value="1"/>
</dbReference>
<dbReference type="InterPro" id="IPR001296">
    <property type="entry name" value="Glyco_trans_1"/>
</dbReference>
<dbReference type="Gene3D" id="3.40.50.2000">
    <property type="entry name" value="Glycogen Phosphorylase B"/>
    <property type="match status" value="2"/>
</dbReference>
<reference evidence="12" key="1">
    <citation type="journal article" date="2019" name="Int. J. Syst. Evol. Microbiol.">
        <title>The Global Catalogue of Microorganisms (GCM) 10K type strain sequencing project: providing services to taxonomists for standard genome sequencing and annotation.</title>
        <authorList>
            <consortium name="The Broad Institute Genomics Platform"/>
            <consortium name="The Broad Institute Genome Sequencing Center for Infectious Disease"/>
            <person name="Wu L."/>
            <person name="Ma J."/>
        </authorList>
    </citation>
    <scope>NUCLEOTIDE SEQUENCE [LARGE SCALE GENOMIC DNA]</scope>
    <source>
        <strain evidence="12">JCM 16929</strain>
    </source>
</reference>
<gene>
    <name evidence="11" type="primary">mshA</name>
    <name evidence="11" type="ORF">GCM10022236_19410</name>
</gene>
<keyword evidence="3" id="KW-0328">Glycosyltransferase</keyword>
<organism evidence="11 12">
    <name type="scientific">Microlunatus ginsengisoli</name>
    <dbReference type="NCBI Taxonomy" id="363863"/>
    <lineage>
        <taxon>Bacteria</taxon>
        <taxon>Bacillati</taxon>
        <taxon>Actinomycetota</taxon>
        <taxon>Actinomycetes</taxon>
        <taxon>Propionibacteriales</taxon>
        <taxon>Propionibacteriaceae</taxon>
        <taxon>Microlunatus</taxon>
    </lineage>
</organism>
<evidence type="ECO:0000256" key="8">
    <source>
        <dbReference type="NCBIfam" id="TIGR03449"/>
    </source>
</evidence>
<comment type="catalytic activity">
    <reaction evidence="7">
        <text>1D-myo-inositol 3-phosphate + UDP-N-acetyl-alpha-D-glucosamine = 1D-myo-inositol 2-acetamido-2-deoxy-alpha-D-glucopyranoside 3-phosphate + UDP + H(+)</text>
        <dbReference type="Rhea" id="RHEA:26188"/>
        <dbReference type="ChEBI" id="CHEBI:15378"/>
        <dbReference type="ChEBI" id="CHEBI:57705"/>
        <dbReference type="ChEBI" id="CHEBI:58223"/>
        <dbReference type="ChEBI" id="CHEBI:58401"/>
        <dbReference type="ChEBI" id="CHEBI:58892"/>
        <dbReference type="EC" id="2.4.1.250"/>
    </reaction>
</comment>
<dbReference type="InterPro" id="IPR017814">
    <property type="entry name" value="Mycothiol_biosynthesis_MshA"/>
</dbReference>